<comment type="caution">
    <text evidence="3">The sequence shown here is derived from an EMBL/GenBank/DDBJ whole genome shotgun (WGS) entry which is preliminary data.</text>
</comment>
<dbReference type="Gene3D" id="3.40.50.1000">
    <property type="entry name" value="HAD superfamily/HAD-like"/>
    <property type="match status" value="1"/>
</dbReference>
<dbReference type="Pfam" id="PF00702">
    <property type="entry name" value="Hydrolase"/>
    <property type="match status" value="1"/>
</dbReference>
<dbReference type="EMBL" id="MU865970">
    <property type="protein sequence ID" value="KAK4444960.1"/>
    <property type="molecule type" value="Genomic_DNA"/>
</dbReference>
<dbReference type="InterPro" id="IPR036412">
    <property type="entry name" value="HAD-like_sf"/>
</dbReference>
<dbReference type="SUPFAM" id="SSF56784">
    <property type="entry name" value="HAD-like"/>
    <property type="match status" value="1"/>
</dbReference>
<gene>
    <name evidence="3" type="ORF">QBC34DRAFT_413954</name>
</gene>
<name>A0AAV9GAH1_9PEZI</name>
<dbReference type="SFLD" id="SFLDS00003">
    <property type="entry name" value="Haloacid_Dehalogenase"/>
    <property type="match status" value="1"/>
</dbReference>
<dbReference type="Proteomes" id="UP001321760">
    <property type="component" value="Unassembled WGS sequence"/>
</dbReference>
<dbReference type="InterPro" id="IPR023214">
    <property type="entry name" value="HAD_sf"/>
</dbReference>
<protein>
    <submittedName>
        <fullName evidence="3">Haloacid dehalogenase</fullName>
    </submittedName>
</protein>
<dbReference type="NCBIfam" id="TIGR01493">
    <property type="entry name" value="HAD-SF-IA-v2"/>
    <property type="match status" value="1"/>
</dbReference>
<dbReference type="InterPro" id="IPR006439">
    <property type="entry name" value="HAD-SF_hydro_IA"/>
</dbReference>
<proteinExistence type="inferred from homology"/>
<dbReference type="PANTHER" id="PTHR43316:SF3">
    <property type="entry name" value="HALOACID DEHALOGENASE, TYPE II (AFU_ORTHOLOGUE AFUA_2G07750)-RELATED"/>
    <property type="match status" value="1"/>
</dbReference>
<dbReference type="SFLD" id="SFLDG01129">
    <property type="entry name" value="C1.5:_HAD__Beta-PGM__Phosphata"/>
    <property type="match status" value="1"/>
</dbReference>
<dbReference type="InterPro" id="IPR023198">
    <property type="entry name" value="PGP-like_dom2"/>
</dbReference>
<dbReference type="PRINTS" id="PR00413">
    <property type="entry name" value="HADHALOGNASE"/>
</dbReference>
<comment type="similarity">
    <text evidence="1">Belongs to the HAD-like hydrolase superfamily. S-2-haloalkanoic acid dehalogenase family.</text>
</comment>
<sequence length="239" mass="25795">MASNKTVVAFDLYGTLLSTESIATELAKHFGDDTAKSLAASWRRYQLEYTWRINSMGVYRTFGEITRGALHHAVAEAGLSVTDEDADKLMCAYNGLNVFPDVPAALATVEKTAAVEALIFSNGTDEMVSASVKTSPHLQDHAELFKGLVTVDGVRVFKPDKRTYDHLLREVGKQDAPGDVWLVTANPFDVVGATAAGLKTAWIDRVGKGWVDRLGDVIGGIEPTLVASGVDQAIQKIVE</sequence>
<dbReference type="NCBIfam" id="TIGR01428">
    <property type="entry name" value="HAD_type_II"/>
    <property type="match status" value="1"/>
</dbReference>
<dbReference type="InterPro" id="IPR006328">
    <property type="entry name" value="2-HAD"/>
</dbReference>
<dbReference type="InterPro" id="IPR051540">
    <property type="entry name" value="S-2-haloacid_dehalogenase"/>
</dbReference>
<reference evidence="3" key="1">
    <citation type="journal article" date="2023" name="Mol. Phylogenet. Evol.">
        <title>Genome-scale phylogeny and comparative genomics of the fungal order Sordariales.</title>
        <authorList>
            <person name="Hensen N."/>
            <person name="Bonometti L."/>
            <person name="Westerberg I."/>
            <person name="Brannstrom I.O."/>
            <person name="Guillou S."/>
            <person name="Cros-Aarteil S."/>
            <person name="Calhoun S."/>
            <person name="Haridas S."/>
            <person name="Kuo A."/>
            <person name="Mondo S."/>
            <person name="Pangilinan J."/>
            <person name="Riley R."/>
            <person name="LaButti K."/>
            <person name="Andreopoulos B."/>
            <person name="Lipzen A."/>
            <person name="Chen C."/>
            <person name="Yan M."/>
            <person name="Daum C."/>
            <person name="Ng V."/>
            <person name="Clum A."/>
            <person name="Steindorff A."/>
            <person name="Ohm R.A."/>
            <person name="Martin F."/>
            <person name="Silar P."/>
            <person name="Natvig D.O."/>
            <person name="Lalanne C."/>
            <person name="Gautier V."/>
            <person name="Ament-Velasquez S.L."/>
            <person name="Kruys A."/>
            <person name="Hutchinson M.I."/>
            <person name="Powell A.J."/>
            <person name="Barry K."/>
            <person name="Miller A.N."/>
            <person name="Grigoriev I.V."/>
            <person name="Debuchy R."/>
            <person name="Gladieux P."/>
            <person name="Hiltunen Thoren M."/>
            <person name="Johannesson H."/>
        </authorList>
    </citation>
    <scope>NUCLEOTIDE SEQUENCE</scope>
    <source>
        <strain evidence="3">PSN243</strain>
    </source>
</reference>
<reference evidence="3" key="2">
    <citation type="submission" date="2023-05" db="EMBL/GenBank/DDBJ databases">
        <authorList>
            <consortium name="Lawrence Berkeley National Laboratory"/>
            <person name="Steindorff A."/>
            <person name="Hensen N."/>
            <person name="Bonometti L."/>
            <person name="Westerberg I."/>
            <person name="Brannstrom I.O."/>
            <person name="Guillou S."/>
            <person name="Cros-Aarteil S."/>
            <person name="Calhoun S."/>
            <person name="Haridas S."/>
            <person name="Kuo A."/>
            <person name="Mondo S."/>
            <person name="Pangilinan J."/>
            <person name="Riley R."/>
            <person name="Labutti K."/>
            <person name="Andreopoulos B."/>
            <person name="Lipzen A."/>
            <person name="Chen C."/>
            <person name="Yanf M."/>
            <person name="Daum C."/>
            <person name="Ng V."/>
            <person name="Clum A."/>
            <person name="Ohm R."/>
            <person name="Martin F."/>
            <person name="Silar P."/>
            <person name="Natvig D."/>
            <person name="Lalanne C."/>
            <person name="Gautier V."/>
            <person name="Ament-Velasquez S.L."/>
            <person name="Kruys A."/>
            <person name="Hutchinson M.I."/>
            <person name="Powell A.J."/>
            <person name="Barry K."/>
            <person name="Miller A.N."/>
            <person name="Grigoriev I.V."/>
            <person name="Debuchy R."/>
            <person name="Gladieux P."/>
            <person name="Thoren M.H."/>
            <person name="Johannesson H."/>
        </authorList>
    </citation>
    <scope>NUCLEOTIDE SEQUENCE</scope>
    <source>
        <strain evidence="3">PSN243</strain>
    </source>
</reference>
<dbReference type="PANTHER" id="PTHR43316">
    <property type="entry name" value="HYDROLASE, HALOACID DELAHOGENASE-RELATED"/>
    <property type="match status" value="1"/>
</dbReference>
<dbReference type="AlphaFoldDB" id="A0AAV9GAH1"/>
<accession>A0AAV9GAH1</accession>
<keyword evidence="4" id="KW-1185">Reference proteome</keyword>
<evidence type="ECO:0000256" key="2">
    <source>
        <dbReference type="ARBA" id="ARBA00022801"/>
    </source>
</evidence>
<dbReference type="Gene3D" id="1.10.150.240">
    <property type="entry name" value="Putative phosphatase, domain 2"/>
    <property type="match status" value="1"/>
</dbReference>
<dbReference type="GO" id="GO:0019120">
    <property type="term" value="F:hydrolase activity, acting on acid halide bonds, in C-halide compounds"/>
    <property type="evidence" value="ECO:0007669"/>
    <property type="project" value="InterPro"/>
</dbReference>
<keyword evidence="2" id="KW-0378">Hydrolase</keyword>
<dbReference type="GO" id="GO:0016791">
    <property type="term" value="F:phosphatase activity"/>
    <property type="evidence" value="ECO:0007669"/>
    <property type="project" value="UniProtKB-ARBA"/>
</dbReference>
<evidence type="ECO:0000313" key="3">
    <source>
        <dbReference type="EMBL" id="KAK4444960.1"/>
    </source>
</evidence>
<organism evidence="3 4">
    <name type="scientific">Podospora aff. communis PSN243</name>
    <dbReference type="NCBI Taxonomy" id="3040156"/>
    <lineage>
        <taxon>Eukaryota</taxon>
        <taxon>Fungi</taxon>
        <taxon>Dikarya</taxon>
        <taxon>Ascomycota</taxon>
        <taxon>Pezizomycotina</taxon>
        <taxon>Sordariomycetes</taxon>
        <taxon>Sordariomycetidae</taxon>
        <taxon>Sordariales</taxon>
        <taxon>Podosporaceae</taxon>
        <taxon>Podospora</taxon>
    </lineage>
</organism>
<evidence type="ECO:0000313" key="4">
    <source>
        <dbReference type="Proteomes" id="UP001321760"/>
    </source>
</evidence>
<evidence type="ECO:0000256" key="1">
    <source>
        <dbReference type="ARBA" id="ARBA00008106"/>
    </source>
</evidence>